<evidence type="ECO:0000313" key="13">
    <source>
        <dbReference type="Proteomes" id="UP000240418"/>
    </source>
</evidence>
<reference evidence="12 13" key="1">
    <citation type="submission" date="2018-03" db="EMBL/GenBank/DDBJ databases">
        <title>Genomic Encyclopedia of Archaeal and Bacterial Type Strains, Phase II (KMG-II): from individual species to whole genera.</title>
        <authorList>
            <person name="Goeker M."/>
        </authorList>
    </citation>
    <scope>NUCLEOTIDE SEQUENCE [LARGE SCALE GENOMIC DNA]</scope>
    <source>
        <strain evidence="12 13">DSM 100673</strain>
    </source>
</reference>
<dbReference type="Pfam" id="PF04879">
    <property type="entry name" value="Molybdop_Fe4S4"/>
    <property type="match status" value="1"/>
</dbReference>
<keyword evidence="5" id="KW-0500">Molybdenum</keyword>
<evidence type="ECO:0000256" key="3">
    <source>
        <dbReference type="ARBA" id="ARBA00008747"/>
    </source>
</evidence>
<dbReference type="InterPro" id="IPR006656">
    <property type="entry name" value="Mopterin_OxRdtase"/>
</dbReference>
<dbReference type="GO" id="GO:0016020">
    <property type="term" value="C:membrane"/>
    <property type="evidence" value="ECO:0007669"/>
    <property type="project" value="TreeGrafter"/>
</dbReference>
<dbReference type="EMBL" id="PYGJ01000002">
    <property type="protein sequence ID" value="PSL21223.1"/>
    <property type="molecule type" value="Genomic_DNA"/>
</dbReference>
<evidence type="ECO:0000256" key="1">
    <source>
        <dbReference type="ARBA" id="ARBA00001942"/>
    </source>
</evidence>
<keyword evidence="7" id="KW-0560">Oxidoreductase</keyword>
<dbReference type="GO" id="GO:0042128">
    <property type="term" value="P:nitrate assimilation"/>
    <property type="evidence" value="ECO:0007669"/>
    <property type="project" value="UniProtKB-KW"/>
</dbReference>
<gene>
    <name evidence="12" type="ORF">CLV88_102343</name>
</gene>
<organism evidence="12 13">
    <name type="scientific">Shimia abyssi</name>
    <dbReference type="NCBI Taxonomy" id="1662395"/>
    <lineage>
        <taxon>Bacteria</taxon>
        <taxon>Pseudomonadati</taxon>
        <taxon>Pseudomonadota</taxon>
        <taxon>Alphaproteobacteria</taxon>
        <taxon>Rhodobacterales</taxon>
        <taxon>Roseobacteraceae</taxon>
    </lineage>
</organism>
<dbReference type="PROSITE" id="PS00198">
    <property type="entry name" value="4FE4S_FER_1"/>
    <property type="match status" value="1"/>
</dbReference>
<dbReference type="CDD" id="cd02754">
    <property type="entry name" value="MopB_Nitrate-R-NapA-like"/>
    <property type="match status" value="1"/>
</dbReference>
<dbReference type="InterPro" id="IPR050123">
    <property type="entry name" value="Prok_molybdopt-oxidoreductase"/>
</dbReference>
<dbReference type="Gene3D" id="2.40.40.20">
    <property type="match status" value="1"/>
</dbReference>
<dbReference type="PANTHER" id="PTHR43105:SF9">
    <property type="entry name" value="NADPH-FE(3+) OXIDOREDUCTASE SUBUNIT ALPHA"/>
    <property type="match status" value="1"/>
</dbReference>
<dbReference type="Gene3D" id="2.20.25.90">
    <property type="entry name" value="ADC-like domains"/>
    <property type="match status" value="1"/>
</dbReference>
<dbReference type="InterPro" id="IPR006657">
    <property type="entry name" value="MoPterin_dinucl-bd_dom"/>
</dbReference>
<dbReference type="SUPFAM" id="SSF50692">
    <property type="entry name" value="ADC-like"/>
    <property type="match status" value="1"/>
</dbReference>
<dbReference type="GO" id="GO:0045333">
    <property type="term" value="P:cellular respiration"/>
    <property type="evidence" value="ECO:0007669"/>
    <property type="project" value="UniProtKB-ARBA"/>
</dbReference>
<evidence type="ECO:0000256" key="4">
    <source>
        <dbReference type="ARBA" id="ARBA00022485"/>
    </source>
</evidence>
<dbReference type="OrthoDB" id="9816402at2"/>
<dbReference type="InterPro" id="IPR041957">
    <property type="entry name" value="CT_Nitrate-R-NapA-like"/>
</dbReference>
<proteinExistence type="inferred from homology"/>
<keyword evidence="9" id="KW-0411">Iron-sulfur</keyword>
<dbReference type="PANTHER" id="PTHR43105">
    <property type="entry name" value="RESPIRATORY NITRATE REDUCTASE"/>
    <property type="match status" value="1"/>
</dbReference>
<dbReference type="GO" id="GO:1990204">
    <property type="term" value="C:oxidoreductase complex"/>
    <property type="evidence" value="ECO:0007669"/>
    <property type="project" value="UniProtKB-ARBA"/>
</dbReference>
<dbReference type="AlphaFoldDB" id="A0A2P8FHM2"/>
<dbReference type="GO" id="GO:0051539">
    <property type="term" value="F:4 iron, 4 sulfur cluster binding"/>
    <property type="evidence" value="ECO:0007669"/>
    <property type="project" value="UniProtKB-KW"/>
</dbReference>
<evidence type="ECO:0000256" key="5">
    <source>
        <dbReference type="ARBA" id="ARBA00022505"/>
    </source>
</evidence>
<accession>A0A2P8FHM2</accession>
<evidence type="ECO:0000256" key="7">
    <source>
        <dbReference type="ARBA" id="ARBA00023002"/>
    </source>
</evidence>
<dbReference type="Pfam" id="PF00384">
    <property type="entry name" value="Molybdopterin"/>
    <property type="match status" value="1"/>
</dbReference>
<evidence type="ECO:0000256" key="8">
    <source>
        <dbReference type="ARBA" id="ARBA00023004"/>
    </source>
</evidence>
<comment type="similarity">
    <text evidence="3">Belongs to the prokaryotic molybdopterin-containing oxidoreductase family. NasA/NapA/NarB subfamily.</text>
</comment>
<dbReference type="InterPro" id="IPR017900">
    <property type="entry name" value="4Fe4S_Fe_S_CS"/>
</dbReference>
<dbReference type="GO" id="GO:0016491">
    <property type="term" value="F:oxidoreductase activity"/>
    <property type="evidence" value="ECO:0007669"/>
    <property type="project" value="UniProtKB-KW"/>
</dbReference>
<evidence type="ECO:0000256" key="9">
    <source>
        <dbReference type="ARBA" id="ARBA00023014"/>
    </source>
</evidence>
<sequence>MKDFDLSPANATCTTCPYCGTGCGVLAAPDGAGGLTIKGDPTHPANAGRLCSKGSALGETVASDGRLLTPQIDNRPASWDHALDLVASRFSETIAKHGPDSVAFYVSGQLLTEDYYVANKLIKGFLGTANIDTNSRLCMASTVAGHKRAFGTDTVPGTYEDLEQADLVVLVGSNLAWCHPVLYQRLAAAKATRPNMRVIAVDPRRTATTDLADMHLAINAGTDVALFNRLLSEIHEQGAVNAEFVTGHVTGFDAALDAASSTDVTVTGIPHAQLTEFLNLWIRSERVVTVFSQGVNQSDHGTDKVNAILNCHLATGRIGQPGMGPLSVTGQPNAMGGREVGGLANMLACHLDIENPEHRALVGGFWNAPNLPDHAGLKAVDMFRAVSEGRIKALWVMCTNPAVSLPQADFVRDAIANCDFTVVSDLTATTDTACLANVVLPATGWGEKDGTVTNSDRVISRQRAVLPKTGQSRHDWDIISDVARRMGWQDAFDYSTPAEIFREYAALSGLAAAQGKDFDISGLSDLTNSEYDALHPTRWPIPTRGTSGDRMFADGRFFTPSTRANMLALTQSSAPPAVRGTYRLNTGRIRDQWHTMTRTALSPRLNQHTGEPFLEIHPQDALAIGLKAADLTKVESRHGYAILRVLITDRVRPGAVFAPIHWTSEYASAGRICTVIPSATDPISGQPDTKAAQVSITPFAPTWYGFAVSSSRLSPDTGYWAAARHPSGWRTELAGQNTPDSWETFAQTLFAAQDATFSSVIDQTRRTARVALHQNGQLIGALYAAPNPVAVSRSYVANLLGSPGRTALAGHPGADQPDPGTTICACFNVGVNTILNAITTQDLLSVEQIGVALSAGSNCGSCKPELAALLTSARTKTAAE</sequence>
<dbReference type="SMART" id="SM00926">
    <property type="entry name" value="Molybdop_Fe4S4"/>
    <property type="match status" value="1"/>
</dbReference>
<dbReference type="Pfam" id="PF04324">
    <property type="entry name" value="Fer2_BFD"/>
    <property type="match status" value="1"/>
</dbReference>
<dbReference type="SUPFAM" id="SSF53706">
    <property type="entry name" value="Formate dehydrogenase/DMSO reductase, domains 1-3"/>
    <property type="match status" value="1"/>
</dbReference>
<comment type="cofactor">
    <cofactor evidence="1">
        <name>Mo-bis(molybdopterin guanine dinucleotide)</name>
        <dbReference type="ChEBI" id="CHEBI:60539"/>
    </cofactor>
</comment>
<keyword evidence="4" id="KW-0004">4Fe-4S</keyword>
<feature type="domain" description="4Fe-4S Mo/W bis-MGD-type" evidence="11">
    <location>
        <begin position="9"/>
        <end position="65"/>
    </location>
</feature>
<dbReference type="Pfam" id="PF01568">
    <property type="entry name" value="Molydop_binding"/>
    <property type="match status" value="1"/>
</dbReference>
<keyword evidence="6" id="KW-0479">Metal-binding</keyword>
<evidence type="ECO:0000256" key="10">
    <source>
        <dbReference type="ARBA" id="ARBA00023063"/>
    </source>
</evidence>
<dbReference type="InterPro" id="IPR041854">
    <property type="entry name" value="BFD-like_2Fe2S-bd_dom_sf"/>
</dbReference>
<dbReference type="GO" id="GO:0043546">
    <property type="term" value="F:molybdopterin cofactor binding"/>
    <property type="evidence" value="ECO:0007669"/>
    <property type="project" value="InterPro"/>
</dbReference>
<dbReference type="CDD" id="cd02791">
    <property type="entry name" value="MopB_CT_Nitrate-R-NapA-like"/>
    <property type="match status" value="1"/>
</dbReference>
<dbReference type="Proteomes" id="UP000240418">
    <property type="component" value="Unassembled WGS sequence"/>
</dbReference>
<comment type="cofactor">
    <cofactor evidence="2">
        <name>[4Fe-4S] cluster</name>
        <dbReference type="ChEBI" id="CHEBI:49883"/>
    </cofactor>
</comment>
<keyword evidence="10" id="KW-0534">Nitrate assimilation</keyword>
<keyword evidence="13" id="KW-1185">Reference proteome</keyword>
<protein>
    <submittedName>
        <fullName evidence="12">Assimilatory nitrate reductase (NADH) alpha subunit apoprotein</fullName>
    </submittedName>
</protein>
<dbReference type="InterPro" id="IPR009010">
    <property type="entry name" value="Asp_de-COase-like_dom_sf"/>
</dbReference>
<dbReference type="Gene3D" id="3.40.50.740">
    <property type="match status" value="1"/>
</dbReference>
<dbReference type="Gene3D" id="3.40.228.10">
    <property type="entry name" value="Dimethylsulfoxide Reductase, domain 2"/>
    <property type="match status" value="1"/>
</dbReference>
<dbReference type="Gene3D" id="1.10.10.1100">
    <property type="entry name" value="BFD-like [2Fe-2S]-binding domain"/>
    <property type="match status" value="1"/>
</dbReference>
<dbReference type="GO" id="GO:0046872">
    <property type="term" value="F:metal ion binding"/>
    <property type="evidence" value="ECO:0007669"/>
    <property type="project" value="UniProtKB-KW"/>
</dbReference>
<comment type="caution">
    <text evidence="12">The sequence shown here is derived from an EMBL/GenBank/DDBJ whole genome shotgun (WGS) entry which is preliminary data.</text>
</comment>
<dbReference type="PROSITE" id="PS51669">
    <property type="entry name" value="4FE4S_MOW_BIS_MGD"/>
    <property type="match status" value="1"/>
</dbReference>
<dbReference type="RefSeq" id="WP_106607410.1">
    <property type="nucleotide sequence ID" value="NZ_PYGJ01000002.1"/>
</dbReference>
<evidence type="ECO:0000313" key="12">
    <source>
        <dbReference type="EMBL" id="PSL21223.1"/>
    </source>
</evidence>
<evidence type="ECO:0000256" key="2">
    <source>
        <dbReference type="ARBA" id="ARBA00001966"/>
    </source>
</evidence>
<dbReference type="InterPro" id="IPR007419">
    <property type="entry name" value="BFD-like_2Fe2S-bd_dom"/>
</dbReference>
<evidence type="ECO:0000256" key="6">
    <source>
        <dbReference type="ARBA" id="ARBA00022723"/>
    </source>
</evidence>
<keyword evidence="8" id="KW-0408">Iron</keyword>
<name>A0A2P8FHM2_9RHOB</name>
<dbReference type="InterPro" id="IPR006963">
    <property type="entry name" value="Mopterin_OxRdtase_4Fe-4S_dom"/>
</dbReference>
<evidence type="ECO:0000259" key="11">
    <source>
        <dbReference type="PROSITE" id="PS51669"/>
    </source>
</evidence>